<dbReference type="PANTHER" id="PTHR24221:SF654">
    <property type="entry name" value="ATP-BINDING CASSETTE SUB-FAMILY B MEMBER 6"/>
    <property type="match status" value="1"/>
</dbReference>
<dbReference type="Pfam" id="PF00664">
    <property type="entry name" value="ABC_membrane"/>
    <property type="match status" value="1"/>
</dbReference>
<dbReference type="Proteomes" id="UP000229056">
    <property type="component" value="Unassembled WGS sequence"/>
</dbReference>
<dbReference type="GO" id="GO:0034040">
    <property type="term" value="F:ATPase-coupled lipid transmembrane transporter activity"/>
    <property type="evidence" value="ECO:0007669"/>
    <property type="project" value="TreeGrafter"/>
</dbReference>
<evidence type="ECO:0000256" key="4">
    <source>
        <dbReference type="ARBA" id="ARBA00022692"/>
    </source>
</evidence>
<feature type="domain" description="ABC transporter" evidence="10">
    <location>
        <begin position="337"/>
        <end position="575"/>
    </location>
</feature>
<gene>
    <name evidence="12" type="ORF">COT80_02480</name>
</gene>
<evidence type="ECO:0000259" key="11">
    <source>
        <dbReference type="PROSITE" id="PS50929"/>
    </source>
</evidence>
<dbReference type="Gene3D" id="1.20.1560.10">
    <property type="entry name" value="ABC transporter type 1, transmembrane domain"/>
    <property type="match status" value="1"/>
</dbReference>
<keyword evidence="2" id="KW-0813">Transport</keyword>
<feature type="transmembrane region" description="Helical" evidence="9">
    <location>
        <begin position="245"/>
        <end position="270"/>
    </location>
</feature>
<dbReference type="PROSITE" id="PS50929">
    <property type="entry name" value="ABC_TM1F"/>
    <property type="match status" value="1"/>
</dbReference>
<feature type="transmembrane region" description="Helical" evidence="9">
    <location>
        <begin position="160"/>
        <end position="180"/>
    </location>
</feature>
<evidence type="ECO:0000256" key="6">
    <source>
        <dbReference type="ARBA" id="ARBA00022840"/>
    </source>
</evidence>
<dbReference type="SMART" id="SM00382">
    <property type="entry name" value="AAA"/>
    <property type="match status" value="1"/>
</dbReference>
<dbReference type="InterPro" id="IPR036640">
    <property type="entry name" value="ABC1_TM_sf"/>
</dbReference>
<evidence type="ECO:0000313" key="13">
    <source>
        <dbReference type="Proteomes" id="UP000229056"/>
    </source>
</evidence>
<comment type="subcellular location">
    <subcellularLocation>
        <location evidence="1">Cell membrane</location>
        <topology evidence="1">Multi-pass membrane protein</topology>
    </subcellularLocation>
</comment>
<keyword evidence="7 9" id="KW-1133">Transmembrane helix</keyword>
<feature type="domain" description="ABC transmembrane type-1" evidence="11">
    <location>
        <begin position="17"/>
        <end position="305"/>
    </location>
</feature>
<name>A0A2H0W426_9BACT</name>
<dbReference type="SUPFAM" id="SSF52540">
    <property type="entry name" value="P-loop containing nucleoside triphosphate hydrolases"/>
    <property type="match status" value="1"/>
</dbReference>
<dbReference type="GO" id="GO:0005524">
    <property type="term" value="F:ATP binding"/>
    <property type="evidence" value="ECO:0007669"/>
    <property type="project" value="UniProtKB-KW"/>
</dbReference>
<dbReference type="GO" id="GO:0005886">
    <property type="term" value="C:plasma membrane"/>
    <property type="evidence" value="ECO:0007669"/>
    <property type="project" value="UniProtKB-SubCell"/>
</dbReference>
<keyword evidence="5" id="KW-0547">Nucleotide-binding</keyword>
<dbReference type="PROSITE" id="PS00211">
    <property type="entry name" value="ABC_TRANSPORTER_1"/>
    <property type="match status" value="1"/>
</dbReference>
<keyword evidence="6 12" id="KW-0067">ATP-binding</keyword>
<evidence type="ECO:0000256" key="2">
    <source>
        <dbReference type="ARBA" id="ARBA00022448"/>
    </source>
</evidence>
<dbReference type="PROSITE" id="PS50893">
    <property type="entry name" value="ABC_TRANSPORTER_2"/>
    <property type="match status" value="1"/>
</dbReference>
<keyword evidence="4 9" id="KW-0812">Transmembrane</keyword>
<organism evidence="12 13">
    <name type="scientific">Candidatus Buchananbacteria bacterium CG10_big_fil_rev_8_21_14_0_10_33_19</name>
    <dbReference type="NCBI Taxonomy" id="1974525"/>
    <lineage>
        <taxon>Bacteria</taxon>
        <taxon>Candidatus Buchananiibacteriota</taxon>
    </lineage>
</organism>
<reference evidence="13" key="1">
    <citation type="submission" date="2017-09" db="EMBL/GenBank/DDBJ databases">
        <title>Depth-based differentiation of microbial function through sediment-hosted aquifers and enrichment of novel symbionts in the deep terrestrial subsurface.</title>
        <authorList>
            <person name="Probst A.J."/>
            <person name="Ladd B."/>
            <person name="Jarett J.K."/>
            <person name="Geller-Mcgrath D.E."/>
            <person name="Sieber C.M.K."/>
            <person name="Emerson J.B."/>
            <person name="Anantharaman K."/>
            <person name="Thomas B.C."/>
            <person name="Malmstrom R."/>
            <person name="Stieglmeier M."/>
            <person name="Klingl A."/>
            <person name="Woyke T."/>
            <person name="Ryan C.M."/>
            <person name="Banfield J.F."/>
        </authorList>
    </citation>
    <scope>NUCLEOTIDE SEQUENCE [LARGE SCALE GENOMIC DNA]</scope>
</reference>
<dbReference type="CDD" id="cd07346">
    <property type="entry name" value="ABC_6TM_exporters"/>
    <property type="match status" value="1"/>
</dbReference>
<comment type="caution">
    <text evidence="12">The sequence shown here is derived from an EMBL/GenBank/DDBJ whole genome shotgun (WGS) entry which is preliminary data.</text>
</comment>
<dbReference type="EMBL" id="PEZY01000008">
    <property type="protein sequence ID" value="PIS06112.1"/>
    <property type="molecule type" value="Genomic_DNA"/>
</dbReference>
<evidence type="ECO:0000256" key="5">
    <source>
        <dbReference type="ARBA" id="ARBA00022741"/>
    </source>
</evidence>
<dbReference type="InterPro" id="IPR011527">
    <property type="entry name" value="ABC1_TM_dom"/>
</dbReference>
<keyword evidence="3" id="KW-1003">Cell membrane</keyword>
<dbReference type="InterPro" id="IPR027417">
    <property type="entry name" value="P-loop_NTPase"/>
</dbReference>
<accession>A0A2H0W426</accession>
<feature type="transmembrane region" description="Helical" evidence="9">
    <location>
        <begin position="282"/>
        <end position="301"/>
    </location>
</feature>
<evidence type="ECO:0000256" key="8">
    <source>
        <dbReference type="ARBA" id="ARBA00023136"/>
    </source>
</evidence>
<dbReference type="InterPro" id="IPR003593">
    <property type="entry name" value="AAA+_ATPase"/>
</dbReference>
<dbReference type="Pfam" id="PF00005">
    <property type="entry name" value="ABC_tran"/>
    <property type="match status" value="1"/>
</dbReference>
<evidence type="ECO:0000313" key="12">
    <source>
        <dbReference type="EMBL" id="PIS06112.1"/>
    </source>
</evidence>
<dbReference type="GO" id="GO:0140359">
    <property type="term" value="F:ABC-type transporter activity"/>
    <property type="evidence" value="ECO:0007669"/>
    <property type="project" value="InterPro"/>
</dbReference>
<evidence type="ECO:0000256" key="3">
    <source>
        <dbReference type="ARBA" id="ARBA00022475"/>
    </source>
</evidence>
<keyword evidence="8 9" id="KW-0472">Membrane</keyword>
<feature type="transmembrane region" description="Helical" evidence="9">
    <location>
        <begin position="132"/>
        <end position="154"/>
    </location>
</feature>
<dbReference type="Gene3D" id="3.40.50.300">
    <property type="entry name" value="P-loop containing nucleotide triphosphate hydrolases"/>
    <property type="match status" value="1"/>
</dbReference>
<evidence type="ECO:0000259" key="10">
    <source>
        <dbReference type="PROSITE" id="PS50893"/>
    </source>
</evidence>
<evidence type="ECO:0000256" key="9">
    <source>
        <dbReference type="SAM" id="Phobius"/>
    </source>
</evidence>
<feature type="transmembrane region" description="Helical" evidence="9">
    <location>
        <begin position="55"/>
        <end position="73"/>
    </location>
</feature>
<dbReference type="SUPFAM" id="SSF90123">
    <property type="entry name" value="ABC transporter transmembrane region"/>
    <property type="match status" value="1"/>
</dbReference>
<evidence type="ECO:0000256" key="1">
    <source>
        <dbReference type="ARBA" id="ARBA00004651"/>
    </source>
</evidence>
<dbReference type="PANTHER" id="PTHR24221">
    <property type="entry name" value="ATP-BINDING CASSETTE SUB-FAMILY B"/>
    <property type="match status" value="1"/>
</dbReference>
<dbReference type="InterPro" id="IPR017871">
    <property type="entry name" value="ABC_transporter-like_CS"/>
</dbReference>
<dbReference type="FunFam" id="3.40.50.300:FF:000299">
    <property type="entry name" value="ABC transporter ATP-binding protein/permease"/>
    <property type="match status" value="1"/>
</dbReference>
<proteinExistence type="predicted"/>
<protein>
    <submittedName>
        <fullName evidence="12">ABC transporter ATP-binding protein</fullName>
    </submittedName>
</protein>
<evidence type="ECO:0000256" key="7">
    <source>
        <dbReference type="ARBA" id="ARBA00022989"/>
    </source>
</evidence>
<dbReference type="InterPro" id="IPR039421">
    <property type="entry name" value="Type_1_exporter"/>
</dbReference>
<dbReference type="GO" id="GO:0016887">
    <property type="term" value="F:ATP hydrolysis activity"/>
    <property type="evidence" value="ECO:0007669"/>
    <property type="project" value="InterPro"/>
</dbReference>
<dbReference type="InterPro" id="IPR003439">
    <property type="entry name" value="ABC_transporter-like_ATP-bd"/>
</dbReference>
<dbReference type="AlphaFoldDB" id="A0A2H0W426"/>
<sequence length="582" mass="64988">MKLIWKYLRDYRKVLMLTLVLATINQVFSLLDPQVFRLLVDNYINKTQEIPQSEFIYGVLFLLFLMVLVALVSRIAKNFQDYYVNIITQKVGTNLYADSLTHALSIPYRSFEDQKSGEMLQKLQKARTDVQVLITSLINVLFLSMVGMIFVFVYAFWVNWMIGLAFLIVTPSLAATIFIISGKIKSAQKKINKEMTSLAGSTTETIRNIELVKSLGLENQEISRLNKVNDQILGLNLNKIKLIRILSFIQGTLINTSRGIILFLMLWLIYNQSISLGEFFSVFFYLFFIFSPLGEFGNLAAQYQEGKASLEQLETILKIPSQPKSKESIRLDKINSIEFKDVSFGYDVNSKLGVSNVNLKIAPGETVAFVGPSGSGKTTLIKLLVGLYKPQSGNLLFSDKDSDAVDYDYLRSKIGLVSQETQLFAGTILDNLLFVSPGASEEECLLALKEASLMSIVEKGDKGLNTVIGEGGLKLSGGERQRLAIARALLRKPDLLIFDEATSSLDTLTEKEISHTIKQIAKKFPQLITVLIAHRLSTVAQADKIYVLANGSVIEHGQHDDLVKSGGLYASLWHEQSIVESD</sequence>